<dbReference type="InterPro" id="IPR013783">
    <property type="entry name" value="Ig-like_fold"/>
</dbReference>
<dbReference type="EMBL" id="CP088295">
    <property type="protein sequence ID" value="UUY05703.1"/>
    <property type="molecule type" value="Genomic_DNA"/>
</dbReference>
<name>A0ABY5PLX8_9ACTN</name>
<keyword evidence="1" id="KW-0732">Signal</keyword>
<dbReference type="InterPro" id="IPR001434">
    <property type="entry name" value="OmcB-like_DUF11"/>
</dbReference>
<organism evidence="3 4">
    <name type="scientific">Svornostia abyssi</name>
    <dbReference type="NCBI Taxonomy" id="2898438"/>
    <lineage>
        <taxon>Bacteria</taxon>
        <taxon>Bacillati</taxon>
        <taxon>Actinomycetota</taxon>
        <taxon>Thermoleophilia</taxon>
        <taxon>Solirubrobacterales</taxon>
        <taxon>Baekduiaceae</taxon>
        <taxon>Svornostia</taxon>
    </lineage>
</organism>
<keyword evidence="4" id="KW-1185">Reference proteome</keyword>
<dbReference type="Proteomes" id="UP001058860">
    <property type="component" value="Chromosome"/>
</dbReference>
<dbReference type="RefSeq" id="WP_353866148.1">
    <property type="nucleotide sequence ID" value="NZ_CP088295.1"/>
</dbReference>
<reference evidence="4" key="1">
    <citation type="submission" date="2021-11" db="EMBL/GenBank/DDBJ databases">
        <title>Cultivation dependent microbiological survey of springs from the worlds oldest radium mine currently devoted to the extraction of radon-saturated water.</title>
        <authorList>
            <person name="Kapinusova G."/>
            <person name="Smrhova T."/>
            <person name="Strejcek M."/>
            <person name="Suman J."/>
            <person name="Jani K."/>
            <person name="Pajer P."/>
            <person name="Uhlik O."/>
        </authorList>
    </citation>
    <scope>NUCLEOTIDE SEQUENCE [LARGE SCALE GENOMIC DNA]</scope>
    <source>
        <strain evidence="4">J379</strain>
    </source>
</reference>
<evidence type="ECO:0000313" key="4">
    <source>
        <dbReference type="Proteomes" id="UP001058860"/>
    </source>
</evidence>
<feature type="chain" id="PRO_5045543372" evidence="1">
    <location>
        <begin position="24"/>
        <end position="370"/>
    </location>
</feature>
<feature type="domain" description="DUF11" evidence="2">
    <location>
        <begin position="247"/>
        <end position="356"/>
    </location>
</feature>
<gene>
    <name evidence="3" type="ORF">LRS13_09335</name>
</gene>
<evidence type="ECO:0000256" key="1">
    <source>
        <dbReference type="SAM" id="SignalP"/>
    </source>
</evidence>
<dbReference type="Pfam" id="PF01345">
    <property type="entry name" value="DUF11"/>
    <property type="match status" value="1"/>
</dbReference>
<sequence>MRLRFLTCLVAAAAGVVASPARAAPVPIVDCITPTGEASNLWWISFGYVNTGAQQFIDFGDQNQVVPGLGYQGQPTVFNTGSYPRVFRAVFNAEAFTGVSWELAGASATATLQSPRCLAGATGPASDVTGSSATLNGLVEPDGFDTAYLFDYGTTIAYGQRTPERRSSSASGVQVSAPLTGLQPGTTYHYRLVASGSLTSVGEDRTFRTPPAPVPAPTPPPDLPAPQNLAPAAVVVPAAGPSPTLTDLVLMRSGPRSRVRVGRTFTVRLTTTNRGPASATGAGLVHRLSDGLRLVSARGPAGRCWGKSTVRCPLGTVAAGQRITVMMRLRATRAGRLTDAATVAADQADTRVADNAVGGTLRARKLVRRR</sequence>
<evidence type="ECO:0000259" key="2">
    <source>
        <dbReference type="Pfam" id="PF01345"/>
    </source>
</evidence>
<accession>A0ABY5PLX8</accession>
<proteinExistence type="predicted"/>
<dbReference type="Gene3D" id="2.60.40.10">
    <property type="entry name" value="Immunoglobulins"/>
    <property type="match status" value="1"/>
</dbReference>
<feature type="signal peptide" evidence="1">
    <location>
        <begin position="1"/>
        <end position="23"/>
    </location>
</feature>
<protein>
    <submittedName>
        <fullName evidence="3">DUF11 domain-containing protein</fullName>
    </submittedName>
</protein>
<evidence type="ECO:0000313" key="3">
    <source>
        <dbReference type="EMBL" id="UUY05703.1"/>
    </source>
</evidence>